<dbReference type="Pfam" id="PF00534">
    <property type="entry name" value="Glycos_transf_1"/>
    <property type="match status" value="1"/>
</dbReference>
<dbReference type="Gene3D" id="3.40.50.2000">
    <property type="entry name" value="Glycogen Phosphorylase B"/>
    <property type="match status" value="2"/>
</dbReference>
<proteinExistence type="predicted"/>
<sequence length="362" mass="41737">MKILMLTPALSPGGTERVMSVLINDFCKREDVELHVLLYGRKRDIFYEVDSKAIIHRPPFPFDNSRWFRCTIKTLLYLRRKTKEINPDTILNLGELWNSFVLFSLLGLSYPIYIGDRCQPDKKFSLFHELLRSWLYPRSSGIIVQTDKAYEIYRKRFGKVPIRVIGNPIRTIYSKDRVCRENIVLSVGRLIPSKHHEELIRMFAALKIDDWKLYIVGGDALKMNLSKKLQRVIDELGASNQIFLLGNQRDVDHYYLRSKIFAFTSTSEGFPNALGEAMSAGLAVIAFDCMAGPSDMIINGENGILVKLCDFNAFSSDLQHLMECVTLRETLGCEAKRSIKKYSEEEICDSFYHFVNLKRYSV</sequence>
<dbReference type="OrthoDB" id="9790710at2"/>
<dbReference type="EMBL" id="AGZO01000031">
    <property type="protein sequence ID" value="EKN09380.1"/>
    <property type="molecule type" value="Genomic_DNA"/>
</dbReference>
<dbReference type="InterPro" id="IPR028098">
    <property type="entry name" value="Glyco_trans_4-like_N"/>
</dbReference>
<organism evidence="3 4">
    <name type="scientific">Parabacteroides goldsteinii CL02T12C30</name>
    <dbReference type="NCBI Taxonomy" id="999418"/>
    <lineage>
        <taxon>Bacteria</taxon>
        <taxon>Pseudomonadati</taxon>
        <taxon>Bacteroidota</taxon>
        <taxon>Bacteroidia</taxon>
        <taxon>Bacteroidales</taxon>
        <taxon>Tannerellaceae</taxon>
        <taxon>Parabacteroides</taxon>
    </lineage>
</organism>
<protein>
    <recommendedName>
        <fullName evidence="5">Glycosyl transferase family 1 domain-containing protein</fullName>
    </recommendedName>
</protein>
<evidence type="ECO:0000259" key="2">
    <source>
        <dbReference type="Pfam" id="PF13439"/>
    </source>
</evidence>
<dbReference type="PANTHER" id="PTHR12526">
    <property type="entry name" value="GLYCOSYLTRANSFERASE"/>
    <property type="match status" value="1"/>
</dbReference>
<reference evidence="3 4" key="1">
    <citation type="submission" date="2012-02" db="EMBL/GenBank/DDBJ databases">
        <title>The Genome Sequence of Parabacteroides goldsteinii CL02T12C30.</title>
        <authorList>
            <consortium name="The Broad Institute Genome Sequencing Platform"/>
            <person name="Earl A."/>
            <person name="Ward D."/>
            <person name="Feldgarden M."/>
            <person name="Gevers D."/>
            <person name="Zitomersky N.L."/>
            <person name="Coyne M.J."/>
            <person name="Comstock L.E."/>
            <person name="Young S.K."/>
            <person name="Zeng Q."/>
            <person name="Gargeya S."/>
            <person name="Fitzgerald M."/>
            <person name="Haas B."/>
            <person name="Abouelleil A."/>
            <person name="Alvarado L."/>
            <person name="Arachchi H.M."/>
            <person name="Berlin A."/>
            <person name="Chapman S.B."/>
            <person name="Gearin G."/>
            <person name="Goldberg J."/>
            <person name="Griggs A."/>
            <person name="Gujja S."/>
            <person name="Hansen M."/>
            <person name="Heiman D."/>
            <person name="Howarth C."/>
            <person name="Larimer J."/>
            <person name="Lui A."/>
            <person name="MacDonald P.J.P."/>
            <person name="McCowen C."/>
            <person name="Montmayeur A."/>
            <person name="Murphy C."/>
            <person name="Neiman D."/>
            <person name="Pearson M."/>
            <person name="Priest M."/>
            <person name="Roberts A."/>
            <person name="Saif S."/>
            <person name="Shea T."/>
            <person name="Sisk P."/>
            <person name="Stolte C."/>
            <person name="Sykes S."/>
            <person name="Wortman J."/>
            <person name="Nusbaum C."/>
            <person name="Birren B."/>
        </authorList>
    </citation>
    <scope>NUCLEOTIDE SEQUENCE [LARGE SCALE GENOMIC DNA]</scope>
    <source>
        <strain evidence="3 4">CL02T12C30</strain>
    </source>
</reference>
<dbReference type="RefSeq" id="WP_007657878.1">
    <property type="nucleotide sequence ID" value="NZ_JH976475.1"/>
</dbReference>
<comment type="caution">
    <text evidence="3">The sequence shown here is derived from an EMBL/GenBank/DDBJ whole genome shotgun (WGS) entry which is preliminary data.</text>
</comment>
<gene>
    <name evidence="3" type="ORF">HMPREF1076_04409</name>
</gene>
<dbReference type="SUPFAM" id="SSF53756">
    <property type="entry name" value="UDP-Glycosyltransferase/glycogen phosphorylase"/>
    <property type="match status" value="1"/>
</dbReference>
<dbReference type="GO" id="GO:0016757">
    <property type="term" value="F:glycosyltransferase activity"/>
    <property type="evidence" value="ECO:0007669"/>
    <property type="project" value="InterPro"/>
</dbReference>
<accession>K5ZDU6</accession>
<feature type="domain" description="Glycosyltransferase subfamily 4-like N-terminal" evidence="2">
    <location>
        <begin position="12"/>
        <end position="170"/>
    </location>
</feature>
<feature type="domain" description="Glycosyl transferase family 1" evidence="1">
    <location>
        <begin position="180"/>
        <end position="336"/>
    </location>
</feature>
<evidence type="ECO:0008006" key="5">
    <source>
        <dbReference type="Google" id="ProtNLM"/>
    </source>
</evidence>
<dbReference type="Pfam" id="PF13439">
    <property type="entry name" value="Glyco_transf_4"/>
    <property type="match status" value="1"/>
</dbReference>
<evidence type="ECO:0000259" key="1">
    <source>
        <dbReference type="Pfam" id="PF00534"/>
    </source>
</evidence>
<dbReference type="AlphaFoldDB" id="K5ZDU6"/>
<dbReference type="PANTHER" id="PTHR12526:SF627">
    <property type="entry name" value="D-RHAMNOSYLTRANSFERASE WBPZ"/>
    <property type="match status" value="1"/>
</dbReference>
<name>K5ZDU6_9BACT</name>
<dbReference type="InterPro" id="IPR001296">
    <property type="entry name" value="Glyco_trans_1"/>
</dbReference>
<dbReference type="HOGENOM" id="CLU_009583_0_0_10"/>
<evidence type="ECO:0000313" key="4">
    <source>
        <dbReference type="Proteomes" id="UP000006330"/>
    </source>
</evidence>
<dbReference type="Proteomes" id="UP000006330">
    <property type="component" value="Unassembled WGS sequence"/>
</dbReference>
<evidence type="ECO:0000313" key="3">
    <source>
        <dbReference type="EMBL" id="EKN09380.1"/>
    </source>
</evidence>
<dbReference type="PATRIC" id="fig|999418.3.peg.4485"/>